<proteinExistence type="predicted"/>
<dbReference type="InterPro" id="IPR021345">
    <property type="entry name" value="DUF2961"/>
</dbReference>
<evidence type="ECO:0000313" key="1">
    <source>
        <dbReference type="EMBL" id="VAW40267.1"/>
    </source>
</evidence>
<reference evidence="1" key="1">
    <citation type="submission" date="2018-06" db="EMBL/GenBank/DDBJ databases">
        <authorList>
            <person name="Zhirakovskaya E."/>
        </authorList>
    </citation>
    <scope>NUCLEOTIDE SEQUENCE</scope>
</reference>
<dbReference type="Gene3D" id="2.60.120.1390">
    <property type="match status" value="2"/>
</dbReference>
<dbReference type="EMBL" id="UOEW01000262">
    <property type="protein sequence ID" value="VAW40267.1"/>
    <property type="molecule type" value="Genomic_DNA"/>
</dbReference>
<sequence length="652" mass="73458">MLKLLLLLFCLQLHALPWETWQDSKSIAKLNKSTQSLLRSSYCPYNCRFDRTSQGDTRFLRIEKGEAVIFEELNPGAITRIWMTSGYGTSDTLDANVRIKFYFDGKILPTIDVSLPDLFNGNTPPFEIPLAGDRLYSSGGNFSYVPIPYSQSLKITLTNAKDYILWFQFNYQRMSAETKVNTFSMLDDFSALKNKLNQSGNIWQSSQILNQNTLSIPANVETILYNSNQAGWIKSIKLNIDEAYFDDIQLILKFDNETHSQLSLSNFFAIGKNNGIKTKSLFLGLTNTGELYSNFPMPYFQNVSISLLLTNASSNNIDVAYEIGVDTEMPPNNAGVFSTQTHNTCPSTPLIDLPLLDLNKQGKWVGLFSEFSSINTLSRSYLEGDERVYIDGDTHPTHYGTGTEDFYNGGFYFDQGDISLSLHGSPYHYDASSSQSITSAYRFMLTDGIEFQSSILAKMENGPYGDLQMCATSVAYFYVKPNELFQQIDTVDLNSDDSTKSHNYLTSENESCNQLNANFLDEPGTSLNTNSCQISAGNIAFTFDNSINATNLRIRRLFDNNISGQVADIYVNSIYQGTYSYVPEKPAAYIIPTVTPDRRWQQESIELGSEHKGLLQITIIPRFTTEYFTAAKYELLGQKPQDVIFNNSFDKI</sequence>
<gene>
    <name evidence="1" type="ORF">MNBD_GAMMA01-410</name>
</gene>
<dbReference type="AlphaFoldDB" id="A0A3B0VPG6"/>
<protein>
    <recommendedName>
        <fullName evidence="2">DUF2961 domain-containing protein</fullName>
    </recommendedName>
</protein>
<dbReference type="Pfam" id="PF11175">
    <property type="entry name" value="DUF2961"/>
    <property type="match status" value="1"/>
</dbReference>
<accession>A0A3B0VPG6</accession>
<name>A0A3B0VPG6_9ZZZZ</name>
<organism evidence="1">
    <name type="scientific">hydrothermal vent metagenome</name>
    <dbReference type="NCBI Taxonomy" id="652676"/>
    <lineage>
        <taxon>unclassified sequences</taxon>
        <taxon>metagenomes</taxon>
        <taxon>ecological metagenomes</taxon>
    </lineage>
</organism>
<evidence type="ECO:0008006" key="2">
    <source>
        <dbReference type="Google" id="ProtNLM"/>
    </source>
</evidence>